<dbReference type="GO" id="GO:0005615">
    <property type="term" value="C:extracellular space"/>
    <property type="evidence" value="ECO:0007669"/>
    <property type="project" value="TreeGrafter"/>
</dbReference>
<dbReference type="RefSeq" id="XP_054830424.1">
    <property type="nucleotide sequence ID" value="XM_054974449.1"/>
</dbReference>
<dbReference type="InterPro" id="IPR036706">
    <property type="entry name" value="VOMI_sf"/>
</dbReference>
<keyword evidence="1" id="KW-1185">Reference proteome</keyword>
<evidence type="ECO:0000313" key="1">
    <source>
        <dbReference type="Proteomes" id="UP001190640"/>
    </source>
</evidence>
<dbReference type="Gene3D" id="2.100.10.20">
    <property type="entry name" value="Vitelline membrane outer layer protein I (VOMI)"/>
    <property type="match status" value="1"/>
</dbReference>
<sequence>MQKLILRVPNGARWGKWRDFQFCYKSYAKGFSLKVQPYQGFFFDDTSLNGIRLHCSDGSMITSTVGPDGTWSKAKTCKKSGHLTSFSLRVQATAPFENTAANNIKFKCTDGSELEGDGHAWGKYGPWSQSCKKGGICGIQTKVDVRMWYENPPYRRRSFLRDLTGLNDVKFVCCN</sequence>
<dbReference type="KEGG" id="emc:129326297"/>
<proteinExistence type="predicted"/>
<dbReference type="GeneID" id="129326297"/>
<dbReference type="InterPro" id="IPR005515">
    <property type="entry name" value="VOMI"/>
</dbReference>
<organism evidence="1 2">
    <name type="scientific">Eublepharis macularius</name>
    <name type="common">Leopard gecko</name>
    <name type="synonym">Cyrtodactylus macularius</name>
    <dbReference type="NCBI Taxonomy" id="481883"/>
    <lineage>
        <taxon>Eukaryota</taxon>
        <taxon>Metazoa</taxon>
        <taxon>Chordata</taxon>
        <taxon>Craniata</taxon>
        <taxon>Vertebrata</taxon>
        <taxon>Euteleostomi</taxon>
        <taxon>Lepidosauria</taxon>
        <taxon>Squamata</taxon>
        <taxon>Bifurcata</taxon>
        <taxon>Gekkota</taxon>
        <taxon>Eublepharidae</taxon>
        <taxon>Eublepharinae</taxon>
        <taxon>Eublepharis</taxon>
    </lineage>
</organism>
<reference evidence="2" key="1">
    <citation type="submission" date="2025-08" db="UniProtKB">
        <authorList>
            <consortium name="RefSeq"/>
        </authorList>
    </citation>
    <scope>IDENTIFICATION</scope>
    <source>
        <tissue evidence="2">Blood</tissue>
    </source>
</reference>
<name>A0AA97J3L4_EUBMA</name>
<dbReference type="PANTHER" id="PTHR18841">
    <property type="entry name" value="VITELLINE MEMBRANE OUTER LAYER PROTEIN I-RELATED"/>
    <property type="match status" value="1"/>
</dbReference>
<dbReference type="Proteomes" id="UP001190640">
    <property type="component" value="Chromosome 3"/>
</dbReference>
<dbReference type="PANTHER" id="PTHR18841:SF2">
    <property type="entry name" value="VITELLINE MEMBRANE OUTER LAYER PROTEIN 1 HOMOLOG"/>
    <property type="match status" value="1"/>
</dbReference>
<evidence type="ECO:0000313" key="2">
    <source>
        <dbReference type="RefSeq" id="XP_054830424.1"/>
    </source>
</evidence>
<accession>A0AA97J3L4</accession>
<gene>
    <name evidence="2" type="primary">LOC129326297</name>
</gene>
<dbReference type="Pfam" id="PF03762">
    <property type="entry name" value="VOMI"/>
    <property type="match status" value="1"/>
</dbReference>
<dbReference type="SUPFAM" id="SSF51092">
    <property type="entry name" value="Vitelline membrane outer protein-I (VMO-I)"/>
    <property type="match status" value="1"/>
</dbReference>
<protein>
    <submittedName>
        <fullName evidence="2">Vitelline membrane outer layer protein 1-like</fullName>
    </submittedName>
</protein>
<dbReference type="AlphaFoldDB" id="A0AA97J3L4"/>